<feature type="region of interest" description="Disordered" evidence="1">
    <location>
        <begin position="181"/>
        <end position="331"/>
    </location>
</feature>
<feature type="compositionally biased region" description="Low complexity" evidence="1">
    <location>
        <begin position="277"/>
        <end position="291"/>
    </location>
</feature>
<feature type="compositionally biased region" description="Basic and acidic residues" evidence="1">
    <location>
        <begin position="391"/>
        <end position="407"/>
    </location>
</feature>
<feature type="region of interest" description="Disordered" evidence="1">
    <location>
        <begin position="127"/>
        <end position="150"/>
    </location>
</feature>
<feature type="compositionally biased region" description="Low complexity" evidence="1">
    <location>
        <begin position="305"/>
        <end position="316"/>
    </location>
</feature>
<feature type="compositionally biased region" description="Polar residues" evidence="1">
    <location>
        <begin position="372"/>
        <end position="384"/>
    </location>
</feature>
<dbReference type="EMBL" id="JASPKY010000157">
    <property type="protein sequence ID" value="KAK9729849.1"/>
    <property type="molecule type" value="Genomic_DNA"/>
</dbReference>
<evidence type="ECO:0000313" key="2">
    <source>
        <dbReference type="EMBL" id="KAK9729849.1"/>
    </source>
</evidence>
<name>A0AAW1L6A1_POPJA</name>
<evidence type="ECO:0000256" key="1">
    <source>
        <dbReference type="SAM" id="MobiDB-lite"/>
    </source>
</evidence>
<evidence type="ECO:0000313" key="3">
    <source>
        <dbReference type="Proteomes" id="UP001458880"/>
    </source>
</evidence>
<gene>
    <name evidence="2" type="ORF">QE152_g15740</name>
</gene>
<dbReference type="Proteomes" id="UP001458880">
    <property type="component" value="Unassembled WGS sequence"/>
</dbReference>
<organism evidence="2 3">
    <name type="scientific">Popillia japonica</name>
    <name type="common">Japanese beetle</name>
    <dbReference type="NCBI Taxonomy" id="7064"/>
    <lineage>
        <taxon>Eukaryota</taxon>
        <taxon>Metazoa</taxon>
        <taxon>Ecdysozoa</taxon>
        <taxon>Arthropoda</taxon>
        <taxon>Hexapoda</taxon>
        <taxon>Insecta</taxon>
        <taxon>Pterygota</taxon>
        <taxon>Neoptera</taxon>
        <taxon>Endopterygota</taxon>
        <taxon>Coleoptera</taxon>
        <taxon>Polyphaga</taxon>
        <taxon>Scarabaeiformia</taxon>
        <taxon>Scarabaeidae</taxon>
        <taxon>Rutelinae</taxon>
        <taxon>Popillia</taxon>
    </lineage>
</organism>
<feature type="compositionally biased region" description="Pro residues" evidence="1">
    <location>
        <begin position="131"/>
        <end position="143"/>
    </location>
</feature>
<feature type="compositionally biased region" description="Low complexity" evidence="1">
    <location>
        <begin position="354"/>
        <end position="364"/>
    </location>
</feature>
<reference evidence="2 3" key="1">
    <citation type="journal article" date="2024" name="BMC Genomics">
        <title>De novo assembly and annotation of Popillia japonica's genome with initial clues to its potential as an invasive pest.</title>
        <authorList>
            <person name="Cucini C."/>
            <person name="Boschi S."/>
            <person name="Funari R."/>
            <person name="Cardaioli E."/>
            <person name="Iannotti N."/>
            <person name="Marturano G."/>
            <person name="Paoli F."/>
            <person name="Bruttini M."/>
            <person name="Carapelli A."/>
            <person name="Frati F."/>
            <person name="Nardi F."/>
        </authorList>
    </citation>
    <scope>NUCLEOTIDE SEQUENCE [LARGE SCALE GENOMIC DNA]</scope>
    <source>
        <strain evidence="2">DMR45628</strain>
    </source>
</reference>
<accession>A0AAW1L6A1</accession>
<keyword evidence="3" id="KW-1185">Reference proteome</keyword>
<comment type="caution">
    <text evidence="2">The sequence shown here is derived from an EMBL/GenBank/DDBJ whole genome shotgun (WGS) entry which is preliminary data.</text>
</comment>
<feature type="compositionally biased region" description="Polar residues" evidence="1">
    <location>
        <begin position="408"/>
        <end position="418"/>
    </location>
</feature>
<feature type="region of interest" description="Disordered" evidence="1">
    <location>
        <begin position="354"/>
        <end position="420"/>
    </location>
</feature>
<feature type="region of interest" description="Disordered" evidence="1">
    <location>
        <begin position="30"/>
        <end position="54"/>
    </location>
</feature>
<feature type="compositionally biased region" description="Pro residues" evidence="1">
    <location>
        <begin position="192"/>
        <end position="201"/>
    </location>
</feature>
<dbReference type="AlphaFoldDB" id="A0AAW1L6A1"/>
<feature type="compositionally biased region" description="Polar residues" evidence="1">
    <location>
        <begin position="265"/>
        <end position="276"/>
    </location>
</feature>
<protein>
    <submittedName>
        <fullName evidence="2">Uncharacterized protein</fullName>
    </submittedName>
</protein>
<sequence length="492" mass="53299">MFLSYNTYLIQYLTANRQPQHRLDQVRRRLEFSESSPESHGVQGPPADKYGNFKRVSDAHSSHEIESPMYTSAQLASVPDSFLEYFARAPPRPPSPRKATPPHYHATEADELPESFLQYCEEKIAARGPCAPQPPTPPRPPQRSPRSMSACSPYCMQDVTPGPPYNTSYYGYDMYPGDPHRMLFEPTASSTPRPPTPPPQAPQGYYPTGRMPYHVNKAPSYEESHGAVRFPSPLATSTPIGSGKYGQPTPPPRSSGCTSPCAATPESSVSTGDFSCSPSRRSPASPARSRSLGASQASPARNLVSSYESKSYSYEETQGAGNLPAPIATSTPKVIGRCGQPAISTPPCATLESTVSSGDLLSSSPRGCGTPPSRSKSLGANQPSPARYTMHRKETSTSSLGRDRSHTTDGAYSETSNPCHRCPTLGVTPVHSGVSFSSSVGNIDDSRQSIRKGIENELIVREQQERSQLEADLSRWQQARRKLVINTASMGS</sequence>
<proteinExistence type="predicted"/>